<feature type="signal peptide" evidence="3">
    <location>
        <begin position="1"/>
        <end position="32"/>
    </location>
</feature>
<dbReference type="GO" id="GO:0015066">
    <property type="term" value="F:alpha-amylase inhibitor activity"/>
    <property type="evidence" value="ECO:0007669"/>
    <property type="project" value="UniProtKB-KW"/>
</dbReference>
<evidence type="ECO:0000256" key="3">
    <source>
        <dbReference type="SAM" id="SignalP"/>
    </source>
</evidence>
<keyword evidence="3" id="KW-0732">Signal</keyword>
<organism evidence="4 5">
    <name type="scientific">Streptomyces piniterrae</name>
    <dbReference type="NCBI Taxonomy" id="2571125"/>
    <lineage>
        <taxon>Bacteria</taxon>
        <taxon>Bacillati</taxon>
        <taxon>Actinomycetota</taxon>
        <taxon>Actinomycetes</taxon>
        <taxon>Kitasatosporales</taxon>
        <taxon>Streptomycetaceae</taxon>
        <taxon>Streptomyces</taxon>
    </lineage>
</organism>
<keyword evidence="2" id="KW-1015">Disulfide bond</keyword>
<reference evidence="4 5" key="1">
    <citation type="submission" date="2019-04" db="EMBL/GenBank/DDBJ databases">
        <title>Streptomyces piniterrae sp. nov., a heliquinomycin-producing actinomycete isolated from rhizosphere soil of Pinus yunnanensis.</title>
        <authorList>
            <person name="Zhuang X."/>
            <person name="Zhao J."/>
        </authorList>
    </citation>
    <scope>NUCLEOTIDE SEQUENCE [LARGE SCALE GENOMIC DNA]</scope>
    <source>
        <strain evidence="5">jys28</strain>
    </source>
</reference>
<keyword evidence="1" id="KW-0022">Alpha-amylase inhibitor</keyword>
<dbReference type="EMBL" id="SUMB01000008">
    <property type="protein sequence ID" value="TJZ50292.1"/>
    <property type="molecule type" value="Genomic_DNA"/>
</dbReference>
<evidence type="ECO:0000256" key="1">
    <source>
        <dbReference type="ARBA" id="ARBA00022579"/>
    </source>
</evidence>
<keyword evidence="5" id="KW-1185">Reference proteome</keyword>
<accession>A0A4U0N9Z6</accession>
<dbReference type="SUPFAM" id="SSF49498">
    <property type="entry name" value="alpha-Amylase inhibitor tendamistat"/>
    <property type="match status" value="1"/>
</dbReference>
<comment type="caution">
    <text evidence="4">The sequence shown here is derived from an EMBL/GenBank/DDBJ whole genome shotgun (WGS) entry which is preliminary data.</text>
</comment>
<proteinExistence type="predicted"/>
<evidence type="ECO:0000313" key="5">
    <source>
        <dbReference type="Proteomes" id="UP000308697"/>
    </source>
</evidence>
<name>A0A4U0N9Z6_9ACTN</name>
<feature type="chain" id="PRO_5020203084" evidence="3">
    <location>
        <begin position="33"/>
        <end position="107"/>
    </location>
</feature>
<evidence type="ECO:0000313" key="4">
    <source>
        <dbReference type="EMBL" id="TJZ50292.1"/>
    </source>
</evidence>
<dbReference type="Proteomes" id="UP000308697">
    <property type="component" value="Unassembled WGS sequence"/>
</dbReference>
<dbReference type="AlphaFoldDB" id="A0A4U0N9Z6"/>
<dbReference type="Pfam" id="PF01356">
    <property type="entry name" value="A_amylase_inhib"/>
    <property type="match status" value="1"/>
</dbReference>
<gene>
    <name evidence="4" type="ORF">FCH28_23680</name>
</gene>
<protein>
    <submittedName>
        <fullName evidence="4">Uncharacterized protein</fullName>
    </submittedName>
</protein>
<evidence type="ECO:0000256" key="2">
    <source>
        <dbReference type="ARBA" id="ARBA00023157"/>
    </source>
</evidence>
<dbReference type="InterPro" id="IPR000833">
    <property type="entry name" value="A-amylase_inhib"/>
</dbReference>
<dbReference type="InterPro" id="IPR036379">
    <property type="entry name" value="A-amylase_inhib_sf"/>
</dbReference>
<dbReference type="Gene3D" id="2.60.40.20">
    <property type="entry name" value="Alpha-amylase inhibitor"/>
    <property type="match status" value="1"/>
</dbReference>
<dbReference type="RefSeq" id="WP_136742113.1">
    <property type="nucleotide sequence ID" value="NZ_SUMB01000008.1"/>
</dbReference>
<sequence>MTHGRKNLARSAAVLVASGAIFAGMGAAPASAASSGKVSAPSCVHLRTTSSWATTTTKATNNCSYSVRVYFKWDRHVDGPCTTIGAYGGWHKETVARTARFAGLGNC</sequence>